<name>A0A6A1TTD6_NEOGA</name>
<dbReference type="AlphaFoldDB" id="A0A6A1TTD6"/>
<sequence length="207" mass="23194">MVRKNGERPVTALEETTLLGQYVDLLPLTHKHCDGLVEAATDGNLWHLWYTGVPAPDAMSAHIDRCLALQASGVMLPFAVFDKSSQRVAGMTTYLNIDLAGPRLEIGGTWYANRVQRTPLNTEAKLLLLSHAFDSLGCLAVEFRTHFMNHQSRGAIERLGAKLDGVLRQHMRMRDGTLRDTCVYSIIPSEWPAVRSNLKWQLEKPRS</sequence>
<dbReference type="SUPFAM" id="SSF55729">
    <property type="entry name" value="Acyl-CoA N-acyltransferases (Nat)"/>
    <property type="match status" value="1"/>
</dbReference>
<dbReference type="Proteomes" id="UP000386575">
    <property type="component" value="Unassembled WGS sequence"/>
</dbReference>
<reference evidence="2 3" key="1">
    <citation type="submission" date="2019-09" db="EMBL/GenBank/DDBJ databases">
        <title>Genome sequencing of Ng87 strain.</title>
        <authorList>
            <person name="Karasev E.S."/>
            <person name="Andronov E."/>
        </authorList>
    </citation>
    <scope>NUCLEOTIDE SEQUENCE [LARGE SCALE GENOMIC DNA]</scope>
    <source>
        <strain evidence="2 3">Ng87</strain>
    </source>
</reference>
<protein>
    <submittedName>
        <fullName evidence="2">GNAT family N-acetyltransferase</fullName>
    </submittedName>
</protein>
<feature type="domain" description="N-acetyltransferase" evidence="1">
    <location>
        <begin position="25"/>
        <end position="162"/>
    </location>
</feature>
<dbReference type="Gene3D" id="3.40.630.30">
    <property type="match status" value="1"/>
</dbReference>
<organism evidence="2 3">
    <name type="scientific">Neorhizobium galegae</name>
    <name type="common">Rhizobium galegae</name>
    <dbReference type="NCBI Taxonomy" id="399"/>
    <lineage>
        <taxon>Bacteria</taxon>
        <taxon>Pseudomonadati</taxon>
        <taxon>Pseudomonadota</taxon>
        <taxon>Alphaproteobacteria</taxon>
        <taxon>Hyphomicrobiales</taxon>
        <taxon>Rhizobiaceae</taxon>
        <taxon>Rhizobium/Agrobacterium group</taxon>
        <taxon>Neorhizobium</taxon>
    </lineage>
</organism>
<dbReference type="GO" id="GO:0016747">
    <property type="term" value="F:acyltransferase activity, transferring groups other than amino-acyl groups"/>
    <property type="evidence" value="ECO:0007669"/>
    <property type="project" value="InterPro"/>
</dbReference>
<accession>A0A6A1TTD6</accession>
<proteinExistence type="predicted"/>
<dbReference type="InterPro" id="IPR016181">
    <property type="entry name" value="Acyl_CoA_acyltransferase"/>
</dbReference>
<keyword evidence="2" id="KW-0808">Transferase</keyword>
<dbReference type="PANTHER" id="PTHR43610">
    <property type="entry name" value="BLL6696 PROTEIN"/>
    <property type="match status" value="1"/>
</dbReference>
<evidence type="ECO:0000313" key="3">
    <source>
        <dbReference type="Proteomes" id="UP000386575"/>
    </source>
</evidence>
<dbReference type="Pfam" id="PF13302">
    <property type="entry name" value="Acetyltransf_3"/>
    <property type="match status" value="1"/>
</dbReference>
<dbReference type="PANTHER" id="PTHR43610:SF1">
    <property type="entry name" value="N-ACETYLTRANSFERASE DOMAIN-CONTAINING PROTEIN"/>
    <property type="match status" value="1"/>
</dbReference>
<gene>
    <name evidence="2" type="ORF">F4V91_14355</name>
</gene>
<dbReference type="RefSeq" id="WP_046601332.1">
    <property type="nucleotide sequence ID" value="NZ_VZUL01000002.1"/>
</dbReference>
<evidence type="ECO:0000259" key="1">
    <source>
        <dbReference type="Pfam" id="PF13302"/>
    </source>
</evidence>
<comment type="caution">
    <text evidence="2">The sequence shown here is derived from an EMBL/GenBank/DDBJ whole genome shotgun (WGS) entry which is preliminary data.</text>
</comment>
<dbReference type="InterPro" id="IPR000182">
    <property type="entry name" value="GNAT_dom"/>
</dbReference>
<evidence type="ECO:0000313" key="2">
    <source>
        <dbReference type="EMBL" id="KAB1087506.1"/>
    </source>
</evidence>
<dbReference type="EMBL" id="VZUL01000002">
    <property type="protein sequence ID" value="KAB1087506.1"/>
    <property type="molecule type" value="Genomic_DNA"/>
</dbReference>